<dbReference type="EC" id="3.5.2.14" evidence="3"/>
<reference evidence="3 4" key="1">
    <citation type="submission" date="2020-07" db="EMBL/GenBank/DDBJ databases">
        <title>Genomic Encyclopedia of Type Strains, Phase IV (KMG-V): Genome sequencing to study the core and pangenomes of soil and plant-associated prokaryotes.</title>
        <authorList>
            <person name="Whitman W."/>
        </authorList>
    </citation>
    <scope>NUCLEOTIDE SEQUENCE [LARGE SCALE GENOMIC DNA]</scope>
    <source>
        <strain evidence="3 4">SAS40</strain>
    </source>
</reference>
<organism evidence="3 4">
    <name type="scientific">Pigmentiphaga litoralis</name>
    <dbReference type="NCBI Taxonomy" id="516702"/>
    <lineage>
        <taxon>Bacteria</taxon>
        <taxon>Pseudomonadati</taxon>
        <taxon>Pseudomonadota</taxon>
        <taxon>Betaproteobacteria</taxon>
        <taxon>Burkholderiales</taxon>
        <taxon>Alcaligenaceae</taxon>
        <taxon>Pigmentiphaga</taxon>
    </lineage>
</organism>
<feature type="domain" description="Hydantoinase B/oxoprolinase" evidence="2">
    <location>
        <begin position="35"/>
        <end position="587"/>
    </location>
</feature>
<evidence type="ECO:0000259" key="2">
    <source>
        <dbReference type="Pfam" id="PF02538"/>
    </source>
</evidence>
<dbReference type="Proteomes" id="UP000542125">
    <property type="component" value="Unassembled WGS sequence"/>
</dbReference>
<keyword evidence="3" id="KW-0378">Hydrolase</keyword>
<dbReference type="EMBL" id="JACBYR010000001">
    <property type="protein sequence ID" value="NYE83025.1"/>
    <property type="molecule type" value="Genomic_DNA"/>
</dbReference>
<dbReference type="RefSeq" id="WP_257022091.1">
    <property type="nucleotide sequence ID" value="NZ_JACBYR010000001.1"/>
</dbReference>
<feature type="region of interest" description="Disordered" evidence="1">
    <location>
        <begin position="529"/>
        <end position="550"/>
    </location>
</feature>
<dbReference type="PANTHER" id="PTHR11365">
    <property type="entry name" value="5-OXOPROLINASE RELATED"/>
    <property type="match status" value="1"/>
</dbReference>
<feature type="region of interest" description="Disordered" evidence="1">
    <location>
        <begin position="270"/>
        <end position="317"/>
    </location>
</feature>
<evidence type="ECO:0000313" key="3">
    <source>
        <dbReference type="EMBL" id="NYE83025.1"/>
    </source>
</evidence>
<dbReference type="InterPro" id="IPR045079">
    <property type="entry name" value="Oxoprolinase-like"/>
</dbReference>
<gene>
    <name evidence="3" type="ORF">FHW18_002296</name>
</gene>
<accession>A0A7Y9LN80</accession>
<name>A0A7Y9LN80_9BURK</name>
<dbReference type="GO" id="GO:0005829">
    <property type="term" value="C:cytosol"/>
    <property type="evidence" value="ECO:0007669"/>
    <property type="project" value="TreeGrafter"/>
</dbReference>
<evidence type="ECO:0000313" key="4">
    <source>
        <dbReference type="Proteomes" id="UP000542125"/>
    </source>
</evidence>
<dbReference type="InterPro" id="IPR003692">
    <property type="entry name" value="Hydantoinase_B"/>
</dbReference>
<protein>
    <submittedName>
        <fullName evidence="3">N-methylhydantoinase B</fullName>
        <ecNumber evidence="3">3.5.2.14</ecNumber>
    </submittedName>
</protein>
<comment type="caution">
    <text evidence="3">The sequence shown here is derived from an EMBL/GenBank/DDBJ whole genome shotgun (WGS) entry which is preliminary data.</text>
</comment>
<dbReference type="GO" id="GO:0047423">
    <property type="term" value="F:N-methylhydantoinase (ATP-hydrolyzing) activity"/>
    <property type="evidence" value="ECO:0007669"/>
    <property type="project" value="UniProtKB-EC"/>
</dbReference>
<sequence length="587" mass="60100">MNTKVSMPSAHAITAGDAASIGSVPSLDRAAAVIDPASLEILRMQLEGIADRMQDALVRSAISSIAREGMDCAAAIFLPDGRVIAQARSLPLLLGSMIPAVAGILNAFPLQCMRDGDALLMNDPWSGGTHLPDMVMIKPVMLDGAVVALTAAILHHQDIGGSTPGSLPPDATDVFVEGLRLPPVRWRQGGQIDPGLRAVLAANSRTPDNLLGDLDAQWAAISLGEREVQELARAQGGVFAPGCDALIQQAERMTRAALAALPDGVFTRADRLDARGTPPGKLPIHAAGNSLGNAPGDASSHAPGHTPGNTPGHTPGVTLHVTLTKTGDRLHIDFTGSSPQAAAPINAPPAAILAALFFFMRTLAPDAPSNQGCLMAADWVLPQGSIVNPRFPAAVNARTATVKLACNTLLAAWAKADPARASAPNSGVAVVMAVGGKDAAGRPYFFTEIIAGGAGAGPAGAGASGISTDVGNGKNLPVEMLESQAPLRLETYRRRRGSGGAGRHAGGDGVVRTYLLLEGEATVSYRGERHDAGAPGAQGGAAGAPSRAQVVRRDGSIEPLASKTRFIWRAGDRLTIETAGGGGWGAP</sequence>
<evidence type="ECO:0000256" key="1">
    <source>
        <dbReference type="SAM" id="MobiDB-lite"/>
    </source>
</evidence>
<proteinExistence type="predicted"/>
<dbReference type="Pfam" id="PF02538">
    <property type="entry name" value="Hydantoinase_B"/>
    <property type="match status" value="1"/>
</dbReference>
<dbReference type="GO" id="GO:0017168">
    <property type="term" value="F:5-oxoprolinase (ATP-hydrolyzing) activity"/>
    <property type="evidence" value="ECO:0007669"/>
    <property type="project" value="TreeGrafter"/>
</dbReference>
<dbReference type="PANTHER" id="PTHR11365:SF23">
    <property type="entry name" value="HYPOTHETICAL 5-OXOPROLINASE (EUROFUNG)-RELATED"/>
    <property type="match status" value="1"/>
</dbReference>
<dbReference type="AlphaFoldDB" id="A0A7Y9LN80"/>
<keyword evidence="4" id="KW-1185">Reference proteome</keyword>
<dbReference type="GO" id="GO:0006749">
    <property type="term" value="P:glutathione metabolic process"/>
    <property type="evidence" value="ECO:0007669"/>
    <property type="project" value="TreeGrafter"/>
</dbReference>